<protein>
    <recommendedName>
        <fullName evidence="3">Pentapeptide repeat-containing protein</fullName>
    </recommendedName>
</protein>
<dbReference type="Proteomes" id="UP001065047">
    <property type="component" value="Unassembled WGS sequence"/>
</dbReference>
<dbReference type="GeneID" id="29556078"/>
<accession>A0ABQ0Q0L7</accession>
<dbReference type="EMBL" id="BAPF01000059">
    <property type="protein sequence ID" value="GBQ86242.1"/>
    <property type="molecule type" value="Genomic_DNA"/>
</dbReference>
<evidence type="ECO:0000313" key="2">
    <source>
        <dbReference type="Proteomes" id="UP001065047"/>
    </source>
</evidence>
<dbReference type="InterPro" id="IPR051082">
    <property type="entry name" value="Pentapeptide-BTB/POZ_domain"/>
</dbReference>
<dbReference type="PANTHER" id="PTHR14136:SF17">
    <property type="entry name" value="BTB_POZ DOMAIN-CONTAINING PROTEIN KCTD9"/>
    <property type="match status" value="1"/>
</dbReference>
<name>A0ABQ0Q0L7_9PROT</name>
<keyword evidence="2" id="KW-1185">Reference proteome</keyword>
<sequence length="537" mass="56784">MSDSRLTFRINFLEGHDKDPIEDTKAEFKSFGDFVSAHAKNLSYADLRNLDLTACDLSGANLARADLSFAKLGSAVLDGACIDHAKFNHATLTNVTANNVSAIGMRGEYADLSGSVLRAWKADGAALTGVTVDGTTITSSSFKEADLSELHGVNTKLIDSDFRGASFAQSFAVTPVMRGCSFSRNSARAAIEWNNARMPGASIDKCSGFLPVTITLESKISRLAATAASTALIGLGTTVCAAAAAMPSLNGLTSHLYGTSAVITASGVGSLAALRASDSIWNKAARKFGGILGKTARKVVAATRAAAERLGITPTSSEKALRKFQRILDETYVCLGSKESENSLKSAFHALYIGRETLGRKIGIAEDMVSTFGPSSEILVCNRTDLQKLDYTFSRMAQGHEAGCTVVVDPHSVVQADGQTPAIIKTGKVLTDICFVEKQATGKIACIVAEYKKDGCLFGMTRTVDGITKRYRPQDPETINLDLPSLEDAVFSMERAGHSGSIVEADPSPAARETGEMDCAIRNDYEVSSGNAAPTPA</sequence>
<evidence type="ECO:0000313" key="1">
    <source>
        <dbReference type="EMBL" id="GBQ86242.1"/>
    </source>
</evidence>
<dbReference type="RefSeq" id="WP_061504982.1">
    <property type="nucleotide sequence ID" value="NZ_BAPF01000059.1"/>
</dbReference>
<comment type="caution">
    <text evidence="1">The sequence shown here is derived from an EMBL/GenBank/DDBJ whole genome shotgun (WGS) entry which is preliminary data.</text>
</comment>
<dbReference type="SUPFAM" id="SSF141571">
    <property type="entry name" value="Pentapeptide repeat-like"/>
    <property type="match status" value="1"/>
</dbReference>
<dbReference type="InterPro" id="IPR001646">
    <property type="entry name" value="5peptide_repeat"/>
</dbReference>
<dbReference type="Pfam" id="PF00805">
    <property type="entry name" value="Pentapeptide"/>
    <property type="match status" value="1"/>
</dbReference>
<dbReference type="Gene3D" id="2.160.20.80">
    <property type="entry name" value="E3 ubiquitin-protein ligase SopA"/>
    <property type="match status" value="1"/>
</dbReference>
<proteinExistence type="predicted"/>
<reference evidence="1" key="1">
    <citation type="submission" date="2013-04" db="EMBL/GenBank/DDBJ databases">
        <title>The genome sequencing project of 58 acetic acid bacteria.</title>
        <authorList>
            <person name="Okamoto-Kainuma A."/>
            <person name="Ishikawa M."/>
            <person name="Umino S."/>
            <person name="Koizumi Y."/>
            <person name="Shiwa Y."/>
            <person name="Yoshikawa H."/>
            <person name="Matsutani M."/>
            <person name="Matsushita K."/>
        </authorList>
    </citation>
    <scope>NUCLEOTIDE SEQUENCE</scope>
    <source>
        <strain evidence="1">DSM 14337</strain>
    </source>
</reference>
<organism evidence="1 2">
    <name type="scientific">Acetobacter malorum DSM 14337</name>
    <dbReference type="NCBI Taxonomy" id="1307910"/>
    <lineage>
        <taxon>Bacteria</taxon>
        <taxon>Pseudomonadati</taxon>
        <taxon>Pseudomonadota</taxon>
        <taxon>Alphaproteobacteria</taxon>
        <taxon>Acetobacterales</taxon>
        <taxon>Acetobacteraceae</taxon>
        <taxon>Acetobacter</taxon>
    </lineage>
</organism>
<gene>
    <name evidence="1" type="ORF">AA14337_3271</name>
</gene>
<dbReference type="PANTHER" id="PTHR14136">
    <property type="entry name" value="BTB_POZ DOMAIN-CONTAINING PROTEIN KCTD9"/>
    <property type="match status" value="1"/>
</dbReference>
<evidence type="ECO:0008006" key="3">
    <source>
        <dbReference type="Google" id="ProtNLM"/>
    </source>
</evidence>